<evidence type="ECO:0000256" key="3">
    <source>
        <dbReference type="ARBA" id="ARBA00022547"/>
    </source>
</evidence>
<dbReference type="EMBL" id="VOGC01000010">
    <property type="protein sequence ID" value="MQN02411.1"/>
    <property type="molecule type" value="Genomic_DNA"/>
</dbReference>
<dbReference type="InterPro" id="IPR050059">
    <property type="entry name" value="ATP_synthase_B_chain"/>
</dbReference>
<reference evidence="15" key="1">
    <citation type="journal article" date="2020" name="Appl. Environ. Microbiol.">
        <title>Medium-Chain Fatty Acid Synthesis by 'Candidatus Weimeria bifida' gen. nov., sp. nov., and 'Candidatus Pseudoramibacter fermentans' sp. nov.</title>
        <authorList>
            <person name="Scarborough M.J."/>
            <person name="Myers K.S."/>
            <person name="Donohue T.J."/>
            <person name="Noguera D.R."/>
        </authorList>
    </citation>
    <scope>NUCLEOTIDE SEQUENCE</scope>
    <source>
        <strain evidence="15">LCO1.1</strain>
    </source>
</reference>
<keyword evidence="4 12" id="KW-0812">Transmembrane</keyword>
<evidence type="ECO:0000256" key="11">
    <source>
        <dbReference type="ARBA" id="ARBA00037847"/>
    </source>
</evidence>
<keyword evidence="2 12" id="KW-0813">Transport</keyword>
<evidence type="ECO:0000256" key="12">
    <source>
        <dbReference type="HAMAP-Rule" id="MF_01398"/>
    </source>
</evidence>
<evidence type="ECO:0000256" key="13">
    <source>
        <dbReference type="RuleBase" id="RU003848"/>
    </source>
</evidence>
<evidence type="ECO:0000256" key="4">
    <source>
        <dbReference type="ARBA" id="ARBA00022692"/>
    </source>
</evidence>
<keyword evidence="16" id="KW-1185">Reference proteome</keyword>
<comment type="caution">
    <text evidence="15">The sequence shown here is derived from an EMBL/GenBank/DDBJ whole genome shotgun (WGS) entry which is preliminary data.</text>
</comment>
<evidence type="ECO:0000256" key="8">
    <source>
        <dbReference type="ARBA" id="ARBA00023136"/>
    </source>
</evidence>
<comment type="similarity">
    <text evidence="1 12 13">Belongs to the ATPase B chain family.</text>
</comment>
<keyword evidence="14" id="KW-0175">Coiled coil</keyword>
<evidence type="ECO:0000256" key="6">
    <source>
        <dbReference type="ARBA" id="ARBA00022989"/>
    </source>
</evidence>
<dbReference type="InterPro" id="IPR005864">
    <property type="entry name" value="ATP_synth_F0_bsu_bac"/>
</dbReference>
<dbReference type="Pfam" id="PF00430">
    <property type="entry name" value="ATP-synt_B"/>
    <property type="match status" value="1"/>
</dbReference>
<dbReference type="PANTHER" id="PTHR33445:SF2">
    <property type="entry name" value="ATP SYNTHASE SUBUNIT B', CHLOROPLASTIC"/>
    <property type="match status" value="1"/>
</dbReference>
<comment type="function">
    <text evidence="10 12">F(1)F(0) ATP synthase produces ATP from ADP in the presence of a proton or sodium gradient. F-type ATPases consist of two structural domains, F(1) containing the extramembraneous catalytic core and F(0) containing the membrane proton channel, linked together by a central stalk and a peripheral stalk. During catalysis, ATP synthesis in the catalytic domain of F(1) is coupled via a rotary mechanism of the central stalk subunits to proton translocation.</text>
</comment>
<evidence type="ECO:0000256" key="7">
    <source>
        <dbReference type="ARBA" id="ARBA00023065"/>
    </source>
</evidence>
<sequence length="151" mass="17477">MLKINFWDILLTIVNVLIIYWILKKFLFNRVLRVIKEREASIKDRYTEADNRKKEADKEKAKYLKKQSAAEEEASRIIKEARIEADKIHDKRIADAAEEADEIRAKARRDAENTKQRNLDESREAIGSLALMAAKKILENGDKYESGNGAQ</sequence>
<evidence type="ECO:0000313" key="15">
    <source>
        <dbReference type="EMBL" id="MQN02411.1"/>
    </source>
</evidence>
<dbReference type="CDD" id="cd06503">
    <property type="entry name" value="ATP-synt_Fo_b"/>
    <property type="match status" value="1"/>
</dbReference>
<evidence type="ECO:0000256" key="10">
    <source>
        <dbReference type="ARBA" id="ARBA00025198"/>
    </source>
</evidence>
<dbReference type="GO" id="GO:0005886">
    <property type="term" value="C:plasma membrane"/>
    <property type="evidence" value="ECO:0007669"/>
    <property type="project" value="UniProtKB-SubCell"/>
</dbReference>
<dbReference type="GO" id="GO:0012505">
    <property type="term" value="C:endomembrane system"/>
    <property type="evidence" value="ECO:0007669"/>
    <property type="project" value="UniProtKB-SubCell"/>
</dbReference>
<evidence type="ECO:0000313" key="16">
    <source>
        <dbReference type="Proteomes" id="UP000460257"/>
    </source>
</evidence>
<accession>A0A6N7J378</accession>
<dbReference type="PANTHER" id="PTHR33445">
    <property type="entry name" value="ATP SYNTHASE SUBUNIT B', CHLOROPLASTIC"/>
    <property type="match status" value="1"/>
</dbReference>
<comment type="function">
    <text evidence="12">Component of the F(0) channel, it forms part of the peripheral stalk, linking F(1) to F(0).</text>
</comment>
<keyword evidence="12" id="KW-1003">Cell membrane</keyword>
<keyword evidence="5 12" id="KW-0375">Hydrogen ion transport</keyword>
<keyword evidence="3 12" id="KW-0138">CF(0)</keyword>
<keyword evidence="8 12" id="KW-0472">Membrane</keyword>
<comment type="subcellular location">
    <subcellularLocation>
        <location evidence="12">Cell membrane</location>
        <topology evidence="12">Single-pass membrane protein</topology>
    </subcellularLocation>
    <subcellularLocation>
        <location evidence="11">Endomembrane system</location>
        <topology evidence="11">Single-pass membrane protein</topology>
    </subcellularLocation>
</comment>
<proteinExistence type="inferred from homology"/>
<keyword evidence="6 12" id="KW-1133">Transmembrane helix</keyword>
<protein>
    <recommendedName>
        <fullName evidence="12">ATP synthase subunit b</fullName>
    </recommendedName>
    <alternativeName>
        <fullName evidence="12">ATP synthase F(0) sector subunit b</fullName>
    </alternativeName>
    <alternativeName>
        <fullName evidence="12">ATPase subunit I</fullName>
    </alternativeName>
    <alternativeName>
        <fullName evidence="12">F-type ATPase subunit b</fullName>
        <shortName evidence="12">F-ATPase subunit b</shortName>
    </alternativeName>
</protein>
<dbReference type="AlphaFoldDB" id="A0A6N7J378"/>
<keyword evidence="7 12" id="KW-0406">Ion transport</keyword>
<evidence type="ECO:0000256" key="1">
    <source>
        <dbReference type="ARBA" id="ARBA00005513"/>
    </source>
</evidence>
<keyword evidence="9 12" id="KW-0066">ATP synthesis</keyword>
<dbReference type="GO" id="GO:0046933">
    <property type="term" value="F:proton-transporting ATP synthase activity, rotational mechanism"/>
    <property type="evidence" value="ECO:0007669"/>
    <property type="project" value="UniProtKB-UniRule"/>
</dbReference>
<comment type="subunit">
    <text evidence="12">F-type ATPases have 2 components, F(1) - the catalytic core - and F(0) - the membrane proton channel. F(1) has five subunits: alpha(3), beta(3), gamma(1), delta(1), epsilon(1). F(0) has three main subunits: a(1), b(2) and c(10-14). The alpha and beta chains form an alternating ring which encloses part of the gamma chain. F(1) is attached to F(0) by a central stalk formed by the gamma and epsilon chains, while a peripheral stalk is formed by the delta and b chains.</text>
</comment>
<evidence type="ECO:0000256" key="2">
    <source>
        <dbReference type="ARBA" id="ARBA00022448"/>
    </source>
</evidence>
<name>A0A6N7J378_9FIRM</name>
<dbReference type="InterPro" id="IPR002146">
    <property type="entry name" value="ATP_synth_b/b'su_bac/chlpt"/>
</dbReference>
<evidence type="ECO:0000256" key="5">
    <source>
        <dbReference type="ARBA" id="ARBA00022781"/>
    </source>
</evidence>
<evidence type="ECO:0000256" key="14">
    <source>
        <dbReference type="SAM" id="Coils"/>
    </source>
</evidence>
<dbReference type="Proteomes" id="UP000460257">
    <property type="component" value="Unassembled WGS sequence"/>
</dbReference>
<feature type="coiled-coil region" evidence="14">
    <location>
        <begin position="46"/>
        <end position="124"/>
    </location>
</feature>
<evidence type="ECO:0000256" key="9">
    <source>
        <dbReference type="ARBA" id="ARBA00023310"/>
    </source>
</evidence>
<dbReference type="GO" id="GO:0046961">
    <property type="term" value="F:proton-transporting ATPase activity, rotational mechanism"/>
    <property type="evidence" value="ECO:0007669"/>
    <property type="project" value="TreeGrafter"/>
</dbReference>
<gene>
    <name evidence="12 15" type="primary">atpF</name>
    <name evidence="15" type="ORF">FRC54_11130</name>
</gene>
<dbReference type="NCBIfam" id="TIGR01144">
    <property type="entry name" value="ATP_synt_b"/>
    <property type="match status" value="1"/>
</dbReference>
<organism evidence="15 16">
    <name type="scientific">Candidatus Weimeria bifida</name>
    <dbReference type="NCBI Taxonomy" id="2599074"/>
    <lineage>
        <taxon>Bacteria</taxon>
        <taxon>Bacillati</taxon>
        <taxon>Bacillota</taxon>
        <taxon>Clostridia</taxon>
        <taxon>Lachnospirales</taxon>
        <taxon>Lachnospiraceae</taxon>
        <taxon>Candidatus Weimeria</taxon>
    </lineage>
</organism>
<dbReference type="GO" id="GO:0045259">
    <property type="term" value="C:proton-transporting ATP synthase complex"/>
    <property type="evidence" value="ECO:0007669"/>
    <property type="project" value="UniProtKB-KW"/>
</dbReference>
<dbReference type="HAMAP" id="MF_01398">
    <property type="entry name" value="ATP_synth_b_bprime"/>
    <property type="match status" value="1"/>
</dbReference>
<feature type="transmembrane region" description="Helical" evidence="12">
    <location>
        <begin position="6"/>
        <end position="23"/>
    </location>
</feature>